<evidence type="ECO:0000313" key="1">
    <source>
        <dbReference type="Ensembl" id="ENSSLUP00000029303.1"/>
    </source>
</evidence>
<dbReference type="AlphaFoldDB" id="A0A8C9YTC3"/>
<dbReference type="Ensembl" id="ENSSLUT00000030239.1">
    <property type="protein sequence ID" value="ENSSLUP00000029303.1"/>
    <property type="gene ID" value="ENSSLUG00000013191.1"/>
</dbReference>
<protein>
    <recommendedName>
        <fullName evidence="3">Ataxin-7-like protein 1</fullName>
    </recommendedName>
</protein>
<name>A0A8C9YTC3_SANLU</name>
<dbReference type="PANTHER" id="PTHR15117:SF9">
    <property type="entry name" value="ATAXIN-7-LIKE PROTEIN 1"/>
    <property type="match status" value="1"/>
</dbReference>
<keyword evidence="2" id="KW-1185">Reference proteome</keyword>
<evidence type="ECO:0008006" key="3">
    <source>
        <dbReference type="Google" id="ProtNLM"/>
    </source>
</evidence>
<dbReference type="Proteomes" id="UP000694568">
    <property type="component" value="Unplaced"/>
</dbReference>
<organism evidence="1 2">
    <name type="scientific">Sander lucioperca</name>
    <name type="common">Pike-perch</name>
    <name type="synonym">Perca lucioperca</name>
    <dbReference type="NCBI Taxonomy" id="283035"/>
    <lineage>
        <taxon>Eukaryota</taxon>
        <taxon>Metazoa</taxon>
        <taxon>Chordata</taxon>
        <taxon>Craniata</taxon>
        <taxon>Vertebrata</taxon>
        <taxon>Euteleostomi</taxon>
        <taxon>Actinopterygii</taxon>
        <taxon>Neopterygii</taxon>
        <taxon>Teleostei</taxon>
        <taxon>Neoteleostei</taxon>
        <taxon>Acanthomorphata</taxon>
        <taxon>Eupercaria</taxon>
        <taxon>Perciformes</taxon>
        <taxon>Percoidei</taxon>
        <taxon>Percidae</taxon>
        <taxon>Luciopercinae</taxon>
        <taxon>Sander</taxon>
    </lineage>
</organism>
<proteinExistence type="predicted"/>
<dbReference type="GeneTree" id="ENSGT00940000158612"/>
<reference evidence="1" key="1">
    <citation type="submission" date="2025-08" db="UniProtKB">
        <authorList>
            <consortium name="Ensembl"/>
        </authorList>
    </citation>
    <scope>IDENTIFICATION</scope>
</reference>
<dbReference type="PANTHER" id="PTHR15117">
    <property type="entry name" value="ATAXIN 7 RELATED"/>
    <property type="match status" value="1"/>
</dbReference>
<sequence length="133" mass="14875">SSVQIAYIPCILRIACAIVTKQQEGRAMATLDRQIPSPDTFLCEPWSSFVSAAKLRFVDNSSLDNSEKELYCLAEAVRLSKEEMLVCSQFPALEDFYLVVCHVCNQVVTPHGIFTHYGKTHTQGIVTHINLRA</sequence>
<accession>A0A8C9YTC3</accession>
<dbReference type="InterPro" id="IPR052237">
    <property type="entry name" value="Ataxin-7-like_regulator"/>
</dbReference>
<reference evidence="1" key="2">
    <citation type="submission" date="2025-09" db="UniProtKB">
        <authorList>
            <consortium name="Ensembl"/>
        </authorList>
    </citation>
    <scope>IDENTIFICATION</scope>
</reference>
<evidence type="ECO:0000313" key="2">
    <source>
        <dbReference type="Proteomes" id="UP000694568"/>
    </source>
</evidence>